<organism evidence="1 2">
    <name type="scientific">Ficus carica</name>
    <name type="common">Common fig</name>
    <dbReference type="NCBI Taxonomy" id="3494"/>
    <lineage>
        <taxon>Eukaryota</taxon>
        <taxon>Viridiplantae</taxon>
        <taxon>Streptophyta</taxon>
        <taxon>Embryophyta</taxon>
        <taxon>Tracheophyta</taxon>
        <taxon>Spermatophyta</taxon>
        <taxon>Magnoliopsida</taxon>
        <taxon>eudicotyledons</taxon>
        <taxon>Gunneridae</taxon>
        <taxon>Pentapetalae</taxon>
        <taxon>rosids</taxon>
        <taxon>fabids</taxon>
        <taxon>Rosales</taxon>
        <taxon>Moraceae</taxon>
        <taxon>Ficeae</taxon>
        <taxon>Ficus</taxon>
    </lineage>
</organism>
<comment type="caution">
    <text evidence="1">The sequence shown here is derived from an EMBL/GenBank/DDBJ whole genome shotgun (WGS) entry which is preliminary data.</text>
</comment>
<dbReference type="AlphaFoldDB" id="A0AA88J7G0"/>
<dbReference type="Proteomes" id="UP001187192">
    <property type="component" value="Unassembled WGS sequence"/>
</dbReference>
<accession>A0AA88J7G0</accession>
<gene>
    <name evidence="1" type="ORF">TIFTF001_033279</name>
</gene>
<keyword evidence="2" id="KW-1185">Reference proteome</keyword>
<name>A0AA88J7G0_FICCA</name>
<reference evidence="1" key="1">
    <citation type="submission" date="2023-07" db="EMBL/GenBank/DDBJ databases">
        <title>draft genome sequence of fig (Ficus carica).</title>
        <authorList>
            <person name="Takahashi T."/>
            <person name="Nishimura K."/>
        </authorList>
    </citation>
    <scope>NUCLEOTIDE SEQUENCE</scope>
</reference>
<dbReference type="EMBL" id="BTGU01000172">
    <property type="protein sequence ID" value="GMN64205.1"/>
    <property type="molecule type" value="Genomic_DNA"/>
</dbReference>
<sequence>MKSQGIECSDAFQICDCPYTGLFVKEFSAISGKVMQWPKSPSSPASPSRPAPPAISSKPLVSTATLACRWLSCSGGAWTRPLPWTN</sequence>
<evidence type="ECO:0000313" key="2">
    <source>
        <dbReference type="Proteomes" id="UP001187192"/>
    </source>
</evidence>
<evidence type="ECO:0000313" key="1">
    <source>
        <dbReference type="EMBL" id="GMN64205.1"/>
    </source>
</evidence>
<protein>
    <submittedName>
        <fullName evidence="1">Uncharacterized protein</fullName>
    </submittedName>
</protein>
<proteinExistence type="predicted"/>